<evidence type="ECO:0000256" key="3">
    <source>
        <dbReference type="ARBA" id="ARBA00023110"/>
    </source>
</evidence>
<evidence type="ECO:0000313" key="7">
    <source>
        <dbReference type="Proteomes" id="UP000192758"/>
    </source>
</evidence>
<dbReference type="AlphaFoldDB" id="A0A1W0E988"/>
<evidence type="ECO:0000256" key="1">
    <source>
        <dbReference type="ARBA" id="ARBA00000971"/>
    </source>
</evidence>
<dbReference type="GO" id="GO:0003755">
    <property type="term" value="F:peptidyl-prolyl cis-trans isomerase activity"/>
    <property type="evidence" value="ECO:0007669"/>
    <property type="project" value="UniProtKB-KW"/>
</dbReference>
<accession>A0A1W0E988</accession>
<dbReference type="PROSITE" id="PS50072">
    <property type="entry name" value="CSA_PPIASE_2"/>
    <property type="match status" value="1"/>
</dbReference>
<comment type="catalytic activity">
    <reaction evidence="1">
        <text>[protein]-peptidylproline (omega=180) = [protein]-peptidylproline (omega=0)</text>
        <dbReference type="Rhea" id="RHEA:16237"/>
        <dbReference type="Rhea" id="RHEA-COMP:10747"/>
        <dbReference type="Rhea" id="RHEA-COMP:10748"/>
        <dbReference type="ChEBI" id="CHEBI:83833"/>
        <dbReference type="ChEBI" id="CHEBI:83834"/>
        <dbReference type="EC" id="5.2.1.8"/>
    </reaction>
</comment>
<evidence type="ECO:0000256" key="2">
    <source>
        <dbReference type="ARBA" id="ARBA00013194"/>
    </source>
</evidence>
<dbReference type="PANTHER" id="PTHR11071:SF561">
    <property type="entry name" value="PEPTIDYL-PROLYL CIS-TRANS ISOMERASE D-RELATED"/>
    <property type="match status" value="1"/>
</dbReference>
<organism evidence="6 7">
    <name type="scientific">Ecytonucleospora hepatopenaei</name>
    <dbReference type="NCBI Taxonomy" id="646526"/>
    <lineage>
        <taxon>Eukaryota</taxon>
        <taxon>Fungi</taxon>
        <taxon>Fungi incertae sedis</taxon>
        <taxon>Microsporidia</taxon>
        <taxon>Enterocytozoonidae</taxon>
        <taxon>Ecytonucleospora</taxon>
    </lineage>
</organism>
<proteinExistence type="predicted"/>
<dbReference type="InterPro" id="IPR002130">
    <property type="entry name" value="Cyclophilin-type_PPIase_dom"/>
</dbReference>
<dbReference type="PANTHER" id="PTHR11071">
    <property type="entry name" value="PEPTIDYL-PROLYL CIS-TRANS ISOMERASE"/>
    <property type="match status" value="1"/>
</dbReference>
<protein>
    <recommendedName>
        <fullName evidence="2">peptidylprolyl isomerase</fullName>
        <ecNumber evidence="2">5.2.1.8</ecNumber>
    </recommendedName>
</protein>
<keyword evidence="7" id="KW-1185">Reference proteome</keyword>
<evidence type="ECO:0000256" key="4">
    <source>
        <dbReference type="ARBA" id="ARBA00023235"/>
    </source>
</evidence>
<dbReference type="Pfam" id="PF00160">
    <property type="entry name" value="Pro_isomerase"/>
    <property type="match status" value="1"/>
</dbReference>
<dbReference type="OrthoDB" id="193499at2759"/>
<evidence type="ECO:0000313" key="6">
    <source>
        <dbReference type="EMBL" id="OQS55729.1"/>
    </source>
</evidence>
<comment type="caution">
    <text evidence="6">The sequence shown here is derived from an EMBL/GenBank/DDBJ whole genome shotgun (WGS) entry which is preliminary data.</text>
</comment>
<dbReference type="InterPro" id="IPR029000">
    <property type="entry name" value="Cyclophilin-like_dom_sf"/>
</dbReference>
<dbReference type="VEuPathDB" id="MicrosporidiaDB:EHP00_444"/>
<dbReference type="STRING" id="646526.A0A1W0E988"/>
<reference evidence="6 7" key="1">
    <citation type="journal article" date="2017" name="Environ. Microbiol.">
        <title>Decay of the glycolytic pathway and adaptation to intranuclear parasitism within Enterocytozoonidae microsporidia.</title>
        <authorList>
            <person name="Wiredu Boakye D."/>
            <person name="Jaroenlak P."/>
            <person name="Prachumwat A."/>
            <person name="Williams T.A."/>
            <person name="Bateman K.S."/>
            <person name="Itsathitphaisarn O."/>
            <person name="Sritunyalucksana K."/>
            <person name="Paszkiewicz K.H."/>
            <person name="Moore K.A."/>
            <person name="Stentiford G.D."/>
            <person name="Williams B.A."/>
        </authorList>
    </citation>
    <scope>NUCLEOTIDE SEQUENCE [LARGE SCALE GENOMIC DNA]</scope>
    <source>
        <strain evidence="6 7">TH1</strain>
    </source>
</reference>
<keyword evidence="3" id="KW-0697">Rotamase</keyword>
<dbReference type="GO" id="GO:0005737">
    <property type="term" value="C:cytoplasm"/>
    <property type="evidence" value="ECO:0007669"/>
    <property type="project" value="TreeGrafter"/>
</dbReference>
<dbReference type="EC" id="5.2.1.8" evidence="2"/>
<evidence type="ECO:0000259" key="5">
    <source>
        <dbReference type="PROSITE" id="PS50072"/>
    </source>
</evidence>
<dbReference type="Proteomes" id="UP000192758">
    <property type="component" value="Unassembled WGS sequence"/>
</dbReference>
<dbReference type="GO" id="GO:0006457">
    <property type="term" value="P:protein folding"/>
    <property type="evidence" value="ECO:0007669"/>
    <property type="project" value="TreeGrafter"/>
</dbReference>
<feature type="domain" description="PPIase cyclophilin-type" evidence="5">
    <location>
        <begin position="5"/>
        <end position="47"/>
    </location>
</feature>
<gene>
    <name evidence="6" type="primary">cyp2</name>
    <name evidence="6" type="ORF">EHP00_444</name>
</gene>
<dbReference type="Gene3D" id="2.40.100.10">
    <property type="entry name" value="Cyclophilin-like"/>
    <property type="match status" value="1"/>
</dbReference>
<keyword evidence="4" id="KW-0413">Isomerase</keyword>
<dbReference type="EMBL" id="MNPJ01000003">
    <property type="protein sequence ID" value="OQS55729.1"/>
    <property type="molecule type" value="Genomic_DNA"/>
</dbReference>
<dbReference type="GO" id="GO:0016018">
    <property type="term" value="F:cyclosporin A binding"/>
    <property type="evidence" value="ECO:0007669"/>
    <property type="project" value="TreeGrafter"/>
</dbReference>
<sequence>MKKTYFDIEINDKKAGRIVFELDDEIVEKTAENFYQLCTGEKGFGYKEVFSTG</sequence>
<name>A0A1W0E988_9MICR</name>
<dbReference type="SUPFAM" id="SSF50891">
    <property type="entry name" value="Cyclophilin-like"/>
    <property type="match status" value="1"/>
</dbReference>